<feature type="domain" description="Thiolase C-terminal" evidence="4">
    <location>
        <begin position="1"/>
        <end position="91"/>
    </location>
</feature>
<dbReference type="PANTHER" id="PTHR18919:SF156">
    <property type="entry name" value="ACETYL-COA ACETYLTRANSFERASE, MITOCHONDRIAL"/>
    <property type="match status" value="1"/>
</dbReference>
<dbReference type="GO" id="GO:0003985">
    <property type="term" value="F:acetyl-CoA C-acetyltransferase activity"/>
    <property type="evidence" value="ECO:0007669"/>
    <property type="project" value="TreeGrafter"/>
</dbReference>
<evidence type="ECO:0000313" key="5">
    <source>
        <dbReference type="EMBL" id="KAK3274729.1"/>
    </source>
</evidence>
<comment type="similarity">
    <text evidence="1">Belongs to the thiolase-like superfamily. Thiolase family.</text>
</comment>
<dbReference type="InterPro" id="IPR020613">
    <property type="entry name" value="Thiolase_CS"/>
</dbReference>
<name>A0AAE0L7K6_9CHLO</name>
<organism evidence="5 6">
    <name type="scientific">Cymbomonas tetramitiformis</name>
    <dbReference type="NCBI Taxonomy" id="36881"/>
    <lineage>
        <taxon>Eukaryota</taxon>
        <taxon>Viridiplantae</taxon>
        <taxon>Chlorophyta</taxon>
        <taxon>Pyramimonadophyceae</taxon>
        <taxon>Pyramimonadales</taxon>
        <taxon>Pyramimonadaceae</taxon>
        <taxon>Cymbomonas</taxon>
    </lineage>
</organism>
<evidence type="ECO:0000313" key="6">
    <source>
        <dbReference type="Proteomes" id="UP001190700"/>
    </source>
</evidence>
<dbReference type="PROSITE" id="PS00737">
    <property type="entry name" value="THIOLASE_2"/>
    <property type="match status" value="1"/>
</dbReference>
<evidence type="ECO:0000259" key="4">
    <source>
        <dbReference type="Pfam" id="PF02803"/>
    </source>
</evidence>
<gene>
    <name evidence="5" type="ORF">CYMTET_17097</name>
</gene>
<dbReference type="Gene3D" id="3.40.47.10">
    <property type="match status" value="1"/>
</dbReference>
<accession>A0AAE0L7K6</accession>
<evidence type="ECO:0000256" key="2">
    <source>
        <dbReference type="ARBA" id="ARBA00022679"/>
    </source>
</evidence>
<evidence type="ECO:0000256" key="1">
    <source>
        <dbReference type="ARBA" id="ARBA00010982"/>
    </source>
</evidence>
<dbReference type="Proteomes" id="UP001190700">
    <property type="component" value="Unassembled WGS sequence"/>
</dbReference>
<dbReference type="InterPro" id="IPR020617">
    <property type="entry name" value="Thiolase_C"/>
</dbReference>
<proteinExistence type="inferred from homology"/>
<dbReference type="PANTHER" id="PTHR18919">
    <property type="entry name" value="ACETYL-COA C-ACYLTRANSFERASE"/>
    <property type="match status" value="1"/>
</dbReference>
<dbReference type="InterPro" id="IPR016039">
    <property type="entry name" value="Thiolase-like"/>
</dbReference>
<dbReference type="Pfam" id="PF02803">
    <property type="entry name" value="Thiolase_C"/>
    <property type="match status" value="1"/>
</dbReference>
<dbReference type="GO" id="GO:0006635">
    <property type="term" value="P:fatty acid beta-oxidation"/>
    <property type="evidence" value="ECO:0007669"/>
    <property type="project" value="TreeGrafter"/>
</dbReference>
<sequence>MKHAKVTTDEVDFYEINEAFAAVNLANKQVLKLKGDQVNVLGGAVAMGHPIGCSGARIVCTLMTVLEHRQGKIGCAAICNGGGGASAVVIEV</sequence>
<evidence type="ECO:0000256" key="3">
    <source>
        <dbReference type="ARBA" id="ARBA00023315"/>
    </source>
</evidence>
<dbReference type="AlphaFoldDB" id="A0AAE0L7K6"/>
<protein>
    <submittedName>
        <fullName evidence="5">Erg10, acetyl-CoA C-acetyltransferase</fullName>
    </submittedName>
</protein>
<comment type="caution">
    <text evidence="5">The sequence shown here is derived from an EMBL/GenBank/DDBJ whole genome shotgun (WGS) entry which is preliminary data.</text>
</comment>
<dbReference type="SUPFAM" id="SSF53901">
    <property type="entry name" value="Thiolase-like"/>
    <property type="match status" value="1"/>
</dbReference>
<dbReference type="EMBL" id="LGRX02007553">
    <property type="protein sequence ID" value="KAK3274729.1"/>
    <property type="molecule type" value="Genomic_DNA"/>
</dbReference>
<reference evidence="5 6" key="1">
    <citation type="journal article" date="2015" name="Genome Biol. Evol.">
        <title>Comparative Genomics of a Bacterivorous Green Alga Reveals Evolutionary Causalities and Consequences of Phago-Mixotrophic Mode of Nutrition.</title>
        <authorList>
            <person name="Burns J.A."/>
            <person name="Paasch A."/>
            <person name="Narechania A."/>
            <person name="Kim E."/>
        </authorList>
    </citation>
    <scope>NUCLEOTIDE SEQUENCE [LARGE SCALE GENOMIC DNA]</scope>
    <source>
        <strain evidence="5 6">PLY_AMNH</strain>
    </source>
</reference>
<dbReference type="GO" id="GO:0005739">
    <property type="term" value="C:mitochondrion"/>
    <property type="evidence" value="ECO:0007669"/>
    <property type="project" value="TreeGrafter"/>
</dbReference>
<keyword evidence="3" id="KW-0012">Acyltransferase</keyword>
<keyword evidence="6" id="KW-1185">Reference proteome</keyword>
<keyword evidence="2" id="KW-0808">Transferase</keyword>